<organism evidence="1 2">
    <name type="scientific">Parnassius apollo</name>
    <name type="common">Apollo butterfly</name>
    <name type="synonym">Papilio apollo</name>
    <dbReference type="NCBI Taxonomy" id="110799"/>
    <lineage>
        <taxon>Eukaryota</taxon>
        <taxon>Metazoa</taxon>
        <taxon>Ecdysozoa</taxon>
        <taxon>Arthropoda</taxon>
        <taxon>Hexapoda</taxon>
        <taxon>Insecta</taxon>
        <taxon>Pterygota</taxon>
        <taxon>Neoptera</taxon>
        <taxon>Endopterygota</taxon>
        <taxon>Lepidoptera</taxon>
        <taxon>Glossata</taxon>
        <taxon>Ditrysia</taxon>
        <taxon>Papilionoidea</taxon>
        <taxon>Papilionidae</taxon>
        <taxon>Parnassiinae</taxon>
        <taxon>Parnassini</taxon>
        <taxon>Parnassius</taxon>
        <taxon>Parnassius</taxon>
    </lineage>
</organism>
<keyword evidence="2" id="KW-1185">Reference proteome</keyword>
<gene>
    <name evidence="1" type="ORF">PAPOLLO_LOCUS17993</name>
</gene>
<dbReference type="EMBL" id="CAJQZP010001153">
    <property type="protein sequence ID" value="CAG5023574.1"/>
    <property type="molecule type" value="Genomic_DNA"/>
</dbReference>
<dbReference type="PANTHER" id="PTHR14387">
    <property type="entry name" value="THADA/DEATH RECEPTOR INTERACTING PROTEIN"/>
    <property type="match status" value="1"/>
</dbReference>
<dbReference type="GO" id="GO:0030488">
    <property type="term" value="P:tRNA methylation"/>
    <property type="evidence" value="ECO:0007669"/>
    <property type="project" value="TreeGrafter"/>
</dbReference>
<proteinExistence type="predicted"/>
<accession>A0A8S3XH02</accession>
<evidence type="ECO:0000313" key="2">
    <source>
        <dbReference type="Proteomes" id="UP000691718"/>
    </source>
</evidence>
<comment type="caution">
    <text evidence="1">The sequence shown here is derived from an EMBL/GenBank/DDBJ whole genome shotgun (WGS) entry which is preliminary data.</text>
</comment>
<name>A0A8S3XH02_PARAO</name>
<dbReference type="Proteomes" id="UP000691718">
    <property type="component" value="Unassembled WGS sequence"/>
</dbReference>
<sequence>MLTLIADKKIKRNFCHGILLQVIKLLDNKPDNLTLEEDAIERLRSHIKSTQWILELAVDELPCYLLMDEYWKMVNLLIWRFSSLIDQNIIENVIEYLNILLTQDKYVAIVPGRDICLANATSLYFIILNKYGNNDEIQKLIYTTLPHKIYEVVLATLNYLLILYNELDIEDKFQEHLSLLRNQNILETLKKDPKYTSELSQALKSAKYSECKQKCLKVLSLEDDTQKYIIEANLNNREVTDEVIFSELIHLVENEHEKFTHIYLYSLTSFLIKKLRESDANQKCILEAVRVIFACSSSDNSDSTRGVVVSFLERHFKILINKEFHDLTEEEKFEMKATLLATLVSLLEDDEESLRQRCGGVVTDVTSPTLGPAVGSMCAELVLAHVCGSSPGPQLLAALALLDFRCQVCLSDQSDDECRVFDQNEKYNVFLEETIWTVACADHIKQIYKGSNICERILEMLNDPLYKQTFDKLCGSNVESFRNVLNGLESNVINPKVDLFVRELRR</sequence>
<dbReference type="GO" id="GO:0005829">
    <property type="term" value="C:cytosol"/>
    <property type="evidence" value="ECO:0007669"/>
    <property type="project" value="TreeGrafter"/>
</dbReference>
<dbReference type="AlphaFoldDB" id="A0A8S3XH02"/>
<dbReference type="OrthoDB" id="73997at2759"/>
<dbReference type="InterPro" id="IPR051954">
    <property type="entry name" value="tRNA_methyltransferase_THADA"/>
</dbReference>
<reference evidence="1" key="1">
    <citation type="submission" date="2021-04" db="EMBL/GenBank/DDBJ databases">
        <authorList>
            <person name="Tunstrom K."/>
        </authorList>
    </citation>
    <scope>NUCLEOTIDE SEQUENCE</scope>
</reference>
<evidence type="ECO:0000313" key="1">
    <source>
        <dbReference type="EMBL" id="CAG5023574.1"/>
    </source>
</evidence>
<dbReference type="PANTHER" id="PTHR14387:SF0">
    <property type="entry name" value="DUF2428 DOMAIN-CONTAINING PROTEIN"/>
    <property type="match status" value="1"/>
</dbReference>
<protein>
    <submittedName>
        <fullName evidence="1">(apollo) hypothetical protein</fullName>
    </submittedName>
</protein>